<evidence type="ECO:0000313" key="1">
    <source>
        <dbReference type="EMBL" id="KAJ4350452.1"/>
    </source>
</evidence>
<accession>A0A9W9C9W1</accession>
<keyword evidence="2" id="KW-1185">Reference proteome</keyword>
<evidence type="ECO:0000313" key="2">
    <source>
        <dbReference type="Proteomes" id="UP001140513"/>
    </source>
</evidence>
<organism evidence="1 2">
    <name type="scientific">Didymosphaeria variabile</name>
    <dbReference type="NCBI Taxonomy" id="1932322"/>
    <lineage>
        <taxon>Eukaryota</taxon>
        <taxon>Fungi</taxon>
        <taxon>Dikarya</taxon>
        <taxon>Ascomycota</taxon>
        <taxon>Pezizomycotina</taxon>
        <taxon>Dothideomycetes</taxon>
        <taxon>Pleosporomycetidae</taxon>
        <taxon>Pleosporales</taxon>
        <taxon>Massarineae</taxon>
        <taxon>Didymosphaeriaceae</taxon>
        <taxon>Didymosphaeria</taxon>
    </lineage>
</organism>
<protein>
    <recommendedName>
        <fullName evidence="3">Alpha/beta-hydrolase</fullName>
    </recommendedName>
</protein>
<dbReference type="PANTHER" id="PTHR47381">
    <property type="entry name" value="ALPHA/BETA-HYDROLASES SUPERFAMILY PROTEIN"/>
    <property type="match status" value="1"/>
</dbReference>
<sequence length="350" mass="37693">MATTNNPLEGNPSDLPAISIQTYTIAGIVTHVHGLSELPPATSTVACLWLLHPRLQTAEKMAPIATAIISAWNARIHSGRAGKNPPSLIAVSFDQRNHGTRLVDKLHNEAWRQGNPRHAQDMFGCIHGTATDTSQIMDHLTSYVLTSPSSPQITQHFVLGISLGGHAAWHCILAEPRITAAVVGIGCPDYTRLMADRARLSKLDSYTSSTPPGAAFLGSADFPRALQDAIAQYDPAGLLLPGHFNPTGADPEVGKAATDRMKVLLRERLHGKRMLNLSGKDDKLVPYATGEAFLNVFTRALDEEPSLDVTFEDVLFDGVGHAFPQAMVEKSADWICGLLEKGEGTVTSKI</sequence>
<name>A0A9W9C9W1_9PLEO</name>
<reference evidence="1" key="1">
    <citation type="submission" date="2022-10" db="EMBL/GenBank/DDBJ databases">
        <title>Tapping the CABI collections for fungal endophytes: first genome assemblies for Collariella, Neodidymelliopsis, Ascochyta clinopodiicola, Didymella pomorum, Didymosphaeria variabile, Neocosmospora piperis and Neocucurbitaria cava.</title>
        <authorList>
            <person name="Hill R."/>
        </authorList>
    </citation>
    <scope>NUCLEOTIDE SEQUENCE</scope>
    <source>
        <strain evidence="1">IMI 356815</strain>
    </source>
</reference>
<dbReference type="PANTHER" id="PTHR47381:SF3">
    <property type="entry name" value="ALPHA_BETA-HYDROLASES SUPERFAMILY PROTEIN"/>
    <property type="match status" value="1"/>
</dbReference>
<dbReference type="Proteomes" id="UP001140513">
    <property type="component" value="Unassembled WGS sequence"/>
</dbReference>
<dbReference type="AlphaFoldDB" id="A0A9W9C9W1"/>
<proteinExistence type="predicted"/>
<evidence type="ECO:0008006" key="3">
    <source>
        <dbReference type="Google" id="ProtNLM"/>
    </source>
</evidence>
<dbReference type="SUPFAM" id="SSF53474">
    <property type="entry name" value="alpha/beta-Hydrolases"/>
    <property type="match status" value="1"/>
</dbReference>
<comment type="caution">
    <text evidence="1">The sequence shown here is derived from an EMBL/GenBank/DDBJ whole genome shotgun (WGS) entry which is preliminary data.</text>
</comment>
<dbReference type="Gene3D" id="3.40.50.1820">
    <property type="entry name" value="alpha/beta hydrolase"/>
    <property type="match status" value="1"/>
</dbReference>
<dbReference type="EMBL" id="JAPEUX010000006">
    <property type="protein sequence ID" value="KAJ4350452.1"/>
    <property type="molecule type" value="Genomic_DNA"/>
</dbReference>
<dbReference type="OrthoDB" id="2152248at2759"/>
<dbReference type="GeneID" id="80912603"/>
<gene>
    <name evidence="1" type="ORF">N0V89_009073</name>
</gene>
<dbReference type="RefSeq" id="XP_056069382.1">
    <property type="nucleotide sequence ID" value="XM_056217826.1"/>
</dbReference>
<dbReference type="InterPro" id="IPR029058">
    <property type="entry name" value="AB_hydrolase_fold"/>
</dbReference>